<accession>A0A1F5EYQ0</accession>
<feature type="domain" description="SbsA Ig-like" evidence="2">
    <location>
        <begin position="207"/>
        <end position="325"/>
    </location>
</feature>
<organism evidence="3 4">
    <name type="scientific">Candidatus Coatesbacteria bacterium RBG_13_66_14</name>
    <dbReference type="NCBI Taxonomy" id="1817816"/>
    <lineage>
        <taxon>Bacteria</taxon>
        <taxon>Candidatus Coatesiibacteriota</taxon>
    </lineage>
</organism>
<dbReference type="Pfam" id="PF13205">
    <property type="entry name" value="Big_5"/>
    <property type="match status" value="1"/>
</dbReference>
<evidence type="ECO:0000256" key="1">
    <source>
        <dbReference type="ARBA" id="ARBA00022729"/>
    </source>
</evidence>
<proteinExistence type="predicted"/>
<reference evidence="3 4" key="1">
    <citation type="journal article" date="2016" name="Nat. Commun.">
        <title>Thousands of microbial genomes shed light on interconnected biogeochemical processes in an aquifer system.</title>
        <authorList>
            <person name="Anantharaman K."/>
            <person name="Brown C.T."/>
            <person name="Hug L.A."/>
            <person name="Sharon I."/>
            <person name="Castelle C.J."/>
            <person name="Probst A.J."/>
            <person name="Thomas B.C."/>
            <person name="Singh A."/>
            <person name="Wilkins M.J."/>
            <person name="Karaoz U."/>
            <person name="Brodie E.L."/>
            <person name="Williams K.H."/>
            <person name="Hubbard S.S."/>
            <person name="Banfield J.F."/>
        </authorList>
    </citation>
    <scope>NUCLEOTIDE SEQUENCE [LARGE SCALE GENOMIC DNA]</scope>
</reference>
<evidence type="ECO:0000313" key="4">
    <source>
        <dbReference type="Proteomes" id="UP000177187"/>
    </source>
</evidence>
<gene>
    <name evidence="3" type="ORF">A2Y64_03155</name>
</gene>
<comment type="caution">
    <text evidence="3">The sequence shown here is derived from an EMBL/GenBank/DDBJ whole genome shotgun (WGS) entry which is preliminary data.</text>
</comment>
<sequence length="341" mass="37196">MVLSVCAVFAAPSTDLGGVVPSGATFVTPGPNGFLDVLYQTKAFDSSFINGYATSPSYGWITVDDFVLDEDSNIEKITYWVINYQAMSGYRHRFWGLSGQKPGTELTEASGPVCTLTSTGQYAFGYLVYKAEAAMDYDIVSGHYFSGSYFASGFWYMMVFTNAYDYLACFDYGGGGSGPWYTSMEMWGESSDMFQIIEGTAGEPEYDPPYVTDMDPDDGEVQVPLDSNIVFHCVDAEHPVDTDTIDYTATDTSLSTGRVVGLGSPNRVIDGDLDIDDADPMDVVCTFDPTDDFYEGDTITNTVAAGLADSKGNEMVDDFVWTFDTWSGVETTTWGAIKADF</sequence>
<dbReference type="AlphaFoldDB" id="A0A1F5EYQ0"/>
<evidence type="ECO:0000259" key="2">
    <source>
        <dbReference type="Pfam" id="PF13205"/>
    </source>
</evidence>
<protein>
    <recommendedName>
        <fullName evidence="2">SbsA Ig-like domain-containing protein</fullName>
    </recommendedName>
</protein>
<dbReference type="EMBL" id="MFAF01000118">
    <property type="protein sequence ID" value="OGD72507.1"/>
    <property type="molecule type" value="Genomic_DNA"/>
</dbReference>
<name>A0A1F5EYQ0_9BACT</name>
<dbReference type="InterPro" id="IPR032812">
    <property type="entry name" value="SbsA_Ig"/>
</dbReference>
<dbReference type="Proteomes" id="UP000177187">
    <property type="component" value="Unassembled WGS sequence"/>
</dbReference>
<keyword evidence="1" id="KW-0732">Signal</keyword>
<evidence type="ECO:0000313" key="3">
    <source>
        <dbReference type="EMBL" id="OGD72507.1"/>
    </source>
</evidence>